<proteinExistence type="predicted"/>
<dbReference type="InterPro" id="IPR004827">
    <property type="entry name" value="bZIP"/>
</dbReference>
<evidence type="ECO:0000313" key="5">
    <source>
        <dbReference type="EMBL" id="TRM69577.1"/>
    </source>
</evidence>
<evidence type="ECO:0000256" key="3">
    <source>
        <dbReference type="SAM" id="MobiDB-lite"/>
    </source>
</evidence>
<dbReference type="AlphaFoldDB" id="A0A550CXQ5"/>
<dbReference type="InterPro" id="IPR050936">
    <property type="entry name" value="AP-1-like"/>
</dbReference>
<dbReference type="InterPro" id="IPR046347">
    <property type="entry name" value="bZIP_sf"/>
</dbReference>
<accession>A0A550CXQ5</accession>
<sequence length="264" mass="29074">MGQQQQTPQPLSAPGATQHLPSAPAPSRGRKRKTPPSKDQSQPQPPPPGAVLTAPMPVPLPPHMIAHLPGPLPPGFVYATTDFTPGGMPQQSHHQNASPSPEEESVQLDIQVQVPVDSDSRGNAGRQLSTSKRAEQNRKAQRAFRERRDQHVKALESRSQLLDAALASADEANRRWEECRTLVDQLRVENAALRAALSQAQMLPPGATIVVGGPEQHQQQQEQLQQQQQQQQQQQDPRPDGTQDEQDNDPVIRSQPMREHVEHA</sequence>
<feature type="compositionally biased region" description="Polar residues" evidence="3">
    <location>
        <begin position="1"/>
        <end position="10"/>
    </location>
</feature>
<dbReference type="GO" id="GO:0090575">
    <property type="term" value="C:RNA polymerase II transcription regulator complex"/>
    <property type="evidence" value="ECO:0007669"/>
    <property type="project" value="TreeGrafter"/>
</dbReference>
<dbReference type="GO" id="GO:0000976">
    <property type="term" value="F:transcription cis-regulatory region binding"/>
    <property type="evidence" value="ECO:0007669"/>
    <property type="project" value="InterPro"/>
</dbReference>
<dbReference type="EMBL" id="VDMD01000001">
    <property type="protein sequence ID" value="TRM69577.1"/>
    <property type="molecule type" value="Genomic_DNA"/>
</dbReference>
<evidence type="ECO:0000256" key="1">
    <source>
        <dbReference type="ARBA" id="ARBA00004123"/>
    </source>
</evidence>
<reference evidence="5 6" key="1">
    <citation type="journal article" date="2019" name="New Phytol.">
        <title>Comparative genomics reveals unique wood-decay strategies and fruiting body development in the Schizophyllaceae.</title>
        <authorList>
            <person name="Almasi E."/>
            <person name="Sahu N."/>
            <person name="Krizsan K."/>
            <person name="Balint B."/>
            <person name="Kovacs G.M."/>
            <person name="Kiss B."/>
            <person name="Cseklye J."/>
            <person name="Drula E."/>
            <person name="Henrissat B."/>
            <person name="Nagy I."/>
            <person name="Chovatia M."/>
            <person name="Adam C."/>
            <person name="LaButti K."/>
            <person name="Lipzen A."/>
            <person name="Riley R."/>
            <person name="Grigoriev I.V."/>
            <person name="Nagy L.G."/>
        </authorList>
    </citation>
    <scope>NUCLEOTIDE SEQUENCE [LARGE SCALE GENOMIC DNA]</scope>
    <source>
        <strain evidence="5 6">NL-1724</strain>
    </source>
</reference>
<dbReference type="Proteomes" id="UP000320762">
    <property type="component" value="Unassembled WGS sequence"/>
</dbReference>
<feature type="region of interest" description="Disordered" evidence="3">
    <location>
        <begin position="206"/>
        <end position="264"/>
    </location>
</feature>
<keyword evidence="6" id="KW-1185">Reference proteome</keyword>
<dbReference type="OrthoDB" id="2593073at2759"/>
<evidence type="ECO:0000259" key="4">
    <source>
        <dbReference type="PROSITE" id="PS00036"/>
    </source>
</evidence>
<dbReference type="Gene3D" id="1.20.5.170">
    <property type="match status" value="1"/>
</dbReference>
<dbReference type="PANTHER" id="PTHR40621">
    <property type="entry name" value="TRANSCRIPTION FACTOR KAPC-RELATED"/>
    <property type="match status" value="1"/>
</dbReference>
<organism evidence="5 6">
    <name type="scientific">Schizophyllum amplum</name>
    <dbReference type="NCBI Taxonomy" id="97359"/>
    <lineage>
        <taxon>Eukaryota</taxon>
        <taxon>Fungi</taxon>
        <taxon>Dikarya</taxon>
        <taxon>Basidiomycota</taxon>
        <taxon>Agaricomycotina</taxon>
        <taxon>Agaricomycetes</taxon>
        <taxon>Agaricomycetidae</taxon>
        <taxon>Agaricales</taxon>
        <taxon>Schizophyllaceae</taxon>
        <taxon>Schizophyllum</taxon>
    </lineage>
</organism>
<dbReference type="PROSITE" id="PS00036">
    <property type="entry name" value="BZIP_BASIC"/>
    <property type="match status" value="1"/>
</dbReference>
<feature type="region of interest" description="Disordered" evidence="3">
    <location>
        <begin position="1"/>
        <end position="152"/>
    </location>
</feature>
<dbReference type="SUPFAM" id="SSF57959">
    <property type="entry name" value="Leucine zipper domain"/>
    <property type="match status" value="1"/>
</dbReference>
<dbReference type="STRING" id="97359.A0A550CXQ5"/>
<keyword evidence="2" id="KW-0539">Nucleus</keyword>
<dbReference type="GO" id="GO:0001228">
    <property type="term" value="F:DNA-binding transcription activator activity, RNA polymerase II-specific"/>
    <property type="evidence" value="ECO:0007669"/>
    <property type="project" value="TreeGrafter"/>
</dbReference>
<gene>
    <name evidence="5" type="ORF">BD626DRAFT_393430</name>
</gene>
<dbReference type="PANTHER" id="PTHR40621:SF6">
    <property type="entry name" value="AP-1-LIKE TRANSCRIPTION FACTOR YAP1-RELATED"/>
    <property type="match status" value="1"/>
</dbReference>
<feature type="domain" description="BZIP" evidence="4">
    <location>
        <begin position="132"/>
        <end position="147"/>
    </location>
</feature>
<feature type="compositionally biased region" description="Basic and acidic residues" evidence="3">
    <location>
        <begin position="132"/>
        <end position="152"/>
    </location>
</feature>
<dbReference type="CDD" id="cd14688">
    <property type="entry name" value="bZIP_YAP"/>
    <property type="match status" value="1"/>
</dbReference>
<evidence type="ECO:0000256" key="2">
    <source>
        <dbReference type="ARBA" id="ARBA00023242"/>
    </source>
</evidence>
<feature type="compositionally biased region" description="Low complexity" evidence="3">
    <location>
        <begin position="216"/>
        <end position="235"/>
    </location>
</feature>
<comment type="subcellular location">
    <subcellularLocation>
        <location evidence="1">Nucleus</location>
    </subcellularLocation>
</comment>
<evidence type="ECO:0000313" key="6">
    <source>
        <dbReference type="Proteomes" id="UP000320762"/>
    </source>
</evidence>
<comment type="caution">
    <text evidence="5">The sequence shown here is derived from an EMBL/GenBank/DDBJ whole genome shotgun (WGS) entry which is preliminary data.</text>
</comment>
<feature type="compositionally biased region" description="Polar residues" evidence="3">
    <location>
        <begin position="89"/>
        <end position="99"/>
    </location>
</feature>
<name>A0A550CXQ5_9AGAR</name>
<protein>
    <recommendedName>
        <fullName evidence="4">BZIP domain-containing protein</fullName>
    </recommendedName>
</protein>